<keyword evidence="3" id="KW-0547">Nucleotide-binding</keyword>
<keyword evidence="2" id="KW-0813">Transport</keyword>
<evidence type="ECO:0000256" key="4">
    <source>
        <dbReference type="ARBA" id="ARBA00022840"/>
    </source>
</evidence>
<dbReference type="InterPro" id="IPR017871">
    <property type="entry name" value="ABC_transporter-like_CS"/>
</dbReference>
<dbReference type="InterPro" id="IPR050153">
    <property type="entry name" value="Metal_Ion_Import_ABC"/>
</dbReference>
<dbReference type="GO" id="GO:0016887">
    <property type="term" value="F:ATP hydrolysis activity"/>
    <property type="evidence" value="ECO:0007669"/>
    <property type="project" value="InterPro"/>
</dbReference>
<name>A0A0W8FAP0_9ZZZZ</name>
<dbReference type="PROSITE" id="PS00211">
    <property type="entry name" value="ABC_TRANSPORTER_1"/>
    <property type="match status" value="1"/>
</dbReference>
<evidence type="ECO:0000256" key="3">
    <source>
        <dbReference type="ARBA" id="ARBA00022741"/>
    </source>
</evidence>
<dbReference type="InterPro" id="IPR027417">
    <property type="entry name" value="P-loop_NTPase"/>
</dbReference>
<dbReference type="PANTHER" id="PTHR42734:SF6">
    <property type="entry name" value="MOLYBDATE IMPORT ATP-BINDING PROTEIN MOLC"/>
    <property type="match status" value="1"/>
</dbReference>
<accession>A0A0W8FAP0</accession>
<dbReference type="FunFam" id="3.40.50.300:FF:000134">
    <property type="entry name" value="Iron-enterobactin ABC transporter ATP-binding protein"/>
    <property type="match status" value="1"/>
</dbReference>
<keyword evidence="4" id="KW-0067">ATP-binding</keyword>
<dbReference type="AlphaFoldDB" id="A0A0W8FAP0"/>
<dbReference type="SMART" id="SM00382">
    <property type="entry name" value="AAA"/>
    <property type="match status" value="1"/>
</dbReference>
<organism evidence="6">
    <name type="scientific">hydrocarbon metagenome</name>
    <dbReference type="NCBI Taxonomy" id="938273"/>
    <lineage>
        <taxon>unclassified sequences</taxon>
        <taxon>metagenomes</taxon>
        <taxon>ecological metagenomes</taxon>
    </lineage>
</organism>
<dbReference type="PROSITE" id="PS50893">
    <property type="entry name" value="ABC_TRANSPORTER_2"/>
    <property type="match status" value="1"/>
</dbReference>
<protein>
    <submittedName>
        <fullName evidence="6">Vitamin b12 abc transporter, atpase component btud</fullName>
    </submittedName>
</protein>
<feature type="domain" description="ABC transporter" evidence="5">
    <location>
        <begin position="5"/>
        <end position="239"/>
    </location>
</feature>
<evidence type="ECO:0000256" key="1">
    <source>
        <dbReference type="ARBA" id="ARBA00005417"/>
    </source>
</evidence>
<reference evidence="6" key="1">
    <citation type="journal article" date="2015" name="Proc. Natl. Acad. Sci. U.S.A.">
        <title>Networks of energetic and metabolic interactions define dynamics in microbial communities.</title>
        <authorList>
            <person name="Embree M."/>
            <person name="Liu J.K."/>
            <person name="Al-Bassam M.M."/>
            <person name="Zengler K."/>
        </authorList>
    </citation>
    <scope>NUCLEOTIDE SEQUENCE</scope>
</reference>
<dbReference type="InterPro" id="IPR003439">
    <property type="entry name" value="ABC_transporter-like_ATP-bd"/>
</dbReference>
<evidence type="ECO:0000259" key="5">
    <source>
        <dbReference type="PROSITE" id="PS50893"/>
    </source>
</evidence>
<dbReference type="Gene3D" id="3.40.50.300">
    <property type="entry name" value="P-loop containing nucleotide triphosphate hydrolases"/>
    <property type="match status" value="1"/>
</dbReference>
<dbReference type="GO" id="GO:0005524">
    <property type="term" value="F:ATP binding"/>
    <property type="evidence" value="ECO:0007669"/>
    <property type="project" value="UniProtKB-KW"/>
</dbReference>
<dbReference type="Pfam" id="PF00005">
    <property type="entry name" value="ABC_tran"/>
    <property type="match status" value="1"/>
</dbReference>
<dbReference type="EMBL" id="LNQE01001413">
    <property type="protein sequence ID" value="KUG17931.1"/>
    <property type="molecule type" value="Genomic_DNA"/>
</dbReference>
<dbReference type="InterPro" id="IPR003593">
    <property type="entry name" value="AAA+_ATPase"/>
</dbReference>
<gene>
    <name evidence="6" type="ORF">ASZ90_012380</name>
</gene>
<proteinExistence type="inferred from homology"/>
<dbReference type="CDD" id="cd03214">
    <property type="entry name" value="ABC_Iron-Siderophores_B12_Hemin"/>
    <property type="match status" value="1"/>
</dbReference>
<comment type="caution">
    <text evidence="6">The sequence shown here is derived from an EMBL/GenBank/DDBJ whole genome shotgun (WGS) entry which is preliminary data.</text>
</comment>
<sequence>MMIKLQAKDMDFGYNSSKILQNVNFEIAPSKLVTIVGPNGSGKSTLIKCIDRILAPQGGSILIDRKDVTKMTRMDMAKYLSYVPQSSVRIFPTNVFDTILMGRRPHIGWLGSERDEDKVWEVLRLLDIERLAMSNFSELSGGQQQKVLIARALVQEAEVMLLDEPTSNLDIWHQLDVMNIIRDVVKKKEITAIMALHDLNLASYYSDRIIMMKRGKIIAAGDPQSVITEENIAKVYRVEAAVRSLSDRPVIMPLRQIRGARA</sequence>
<comment type="similarity">
    <text evidence="1">Belongs to the ABC transporter superfamily.</text>
</comment>
<evidence type="ECO:0000256" key="2">
    <source>
        <dbReference type="ARBA" id="ARBA00022448"/>
    </source>
</evidence>
<evidence type="ECO:0000313" key="6">
    <source>
        <dbReference type="EMBL" id="KUG17931.1"/>
    </source>
</evidence>
<dbReference type="SUPFAM" id="SSF52540">
    <property type="entry name" value="P-loop containing nucleoside triphosphate hydrolases"/>
    <property type="match status" value="1"/>
</dbReference>
<dbReference type="PANTHER" id="PTHR42734">
    <property type="entry name" value="METAL TRANSPORT SYSTEM ATP-BINDING PROTEIN TM_0124-RELATED"/>
    <property type="match status" value="1"/>
</dbReference>